<dbReference type="InterPro" id="IPR042108">
    <property type="entry name" value="GTPase_HflX_N_sf"/>
</dbReference>
<evidence type="ECO:0000256" key="4">
    <source>
        <dbReference type="ARBA" id="ARBA00023134"/>
    </source>
</evidence>
<comment type="subunit">
    <text evidence="5">Monomer. Associates with the 50S ribosomal subunit.</text>
</comment>
<dbReference type="InterPro" id="IPR030394">
    <property type="entry name" value="G_HFLX_dom"/>
</dbReference>
<evidence type="ECO:0000256" key="5">
    <source>
        <dbReference type="HAMAP-Rule" id="MF_00900"/>
    </source>
</evidence>
<dbReference type="Gene3D" id="6.10.250.2860">
    <property type="match status" value="1"/>
</dbReference>
<reference evidence="9" key="2">
    <citation type="journal article" date="2021" name="PeerJ">
        <title>Extensive microbial diversity within the chicken gut microbiome revealed by metagenomics and culture.</title>
        <authorList>
            <person name="Gilroy R."/>
            <person name="Ravi A."/>
            <person name="Getino M."/>
            <person name="Pursley I."/>
            <person name="Horton D.L."/>
            <person name="Alikhan N.F."/>
            <person name="Baker D."/>
            <person name="Gharbi K."/>
            <person name="Hall N."/>
            <person name="Watson M."/>
            <person name="Adriaenssens E.M."/>
            <person name="Foster-Nyarko E."/>
            <person name="Jarju S."/>
            <person name="Secka A."/>
            <person name="Antonio M."/>
            <person name="Oren A."/>
            <person name="Chaudhuri R.R."/>
            <person name="La Ragione R."/>
            <person name="Hildebrand F."/>
            <person name="Pallen M.J."/>
        </authorList>
    </citation>
    <scope>NUCLEOTIDE SEQUENCE</scope>
    <source>
        <strain evidence="9">14700</strain>
    </source>
</reference>
<sequence>MSGVFLITLRSIGEDDRIQGIRDEEMKSLISTLGLEIAGEISFTLKEISVSTYIGKGQAEECLIAIRASEADEVIINAFISPRQEKNLESILGVPISDREAVILSIFFQNARSREARLQIEKAEAEYLRPRLADREARLSQQRGGVRGAKGEGERKIELERRLIDQRIHTLDREIKAVENVRKTQRKEREKRRVFSFALTGYTNAGKSTILNALTDAGVLAENKLFATLDTTTRALKLPNGQNVLLSDTVGFISDLPEVLIKAFSSTLEEALSADAIIIVADASHPDAYGCLRKTKETLDNLGVLDKAKILVINKTDDIYDDIAYASLIKEPFIIVEASIKNGIGKKELLEAMSEVTDEAFMDISVTEPVSSDIISRLAKDGDIRSIDYSDTEVTVKARIRKDMASKYRR</sequence>
<comment type="similarity">
    <text evidence="5">Belongs to the TRAFAC class OBG-HflX-like GTPase superfamily. HflX GTPase family.</text>
</comment>
<evidence type="ECO:0000313" key="10">
    <source>
        <dbReference type="Proteomes" id="UP000810292"/>
    </source>
</evidence>
<dbReference type="Pfam" id="PF01926">
    <property type="entry name" value="MMR_HSR1"/>
    <property type="match status" value="1"/>
</dbReference>
<comment type="function">
    <text evidence="5">GTPase that associates with the 50S ribosomal subunit and may have a role during protein synthesis or ribosome biogenesis.</text>
</comment>
<dbReference type="PANTHER" id="PTHR10229:SF0">
    <property type="entry name" value="GTP-BINDING PROTEIN 6-RELATED"/>
    <property type="match status" value="1"/>
</dbReference>
<evidence type="ECO:0000259" key="8">
    <source>
        <dbReference type="PROSITE" id="PS51705"/>
    </source>
</evidence>
<dbReference type="NCBIfam" id="TIGR03156">
    <property type="entry name" value="GTP_HflX"/>
    <property type="match status" value="1"/>
</dbReference>
<dbReference type="Proteomes" id="UP000810292">
    <property type="component" value="Unassembled WGS sequence"/>
</dbReference>
<dbReference type="GO" id="GO:0005737">
    <property type="term" value="C:cytoplasm"/>
    <property type="evidence" value="ECO:0007669"/>
    <property type="project" value="UniProtKB-SubCell"/>
</dbReference>
<comment type="cofactor">
    <cofactor evidence="7">
        <name>Mg(2+)</name>
        <dbReference type="ChEBI" id="CHEBI:18420"/>
    </cofactor>
</comment>
<dbReference type="SUPFAM" id="SSF52540">
    <property type="entry name" value="P-loop containing nucleoside triphosphate hydrolases"/>
    <property type="match status" value="1"/>
</dbReference>
<evidence type="ECO:0000256" key="7">
    <source>
        <dbReference type="PIRSR" id="PIRSR006809-2"/>
    </source>
</evidence>
<dbReference type="InterPro" id="IPR006073">
    <property type="entry name" value="GTP-bd"/>
</dbReference>
<feature type="binding site" evidence="6">
    <location>
        <begin position="248"/>
        <end position="251"/>
    </location>
    <ligand>
        <name>GTP</name>
        <dbReference type="ChEBI" id="CHEBI:37565"/>
    </ligand>
</feature>
<organism evidence="9 10">
    <name type="scientific">Candidatus Ornithospirochaeta stercoravium</name>
    <dbReference type="NCBI Taxonomy" id="2840897"/>
    <lineage>
        <taxon>Bacteria</taxon>
        <taxon>Pseudomonadati</taxon>
        <taxon>Spirochaetota</taxon>
        <taxon>Spirochaetia</taxon>
        <taxon>Spirochaetales</taxon>
        <taxon>Spirochaetaceae</taxon>
        <taxon>Spirochaetaceae incertae sedis</taxon>
        <taxon>Candidatus Ornithospirochaeta</taxon>
    </lineage>
</organism>
<dbReference type="GO" id="GO:0043022">
    <property type="term" value="F:ribosome binding"/>
    <property type="evidence" value="ECO:0007669"/>
    <property type="project" value="TreeGrafter"/>
</dbReference>
<dbReference type="InterPro" id="IPR025121">
    <property type="entry name" value="GTPase_HflX_N"/>
</dbReference>
<dbReference type="PROSITE" id="PS51705">
    <property type="entry name" value="G_HFLX"/>
    <property type="match status" value="1"/>
</dbReference>
<dbReference type="GO" id="GO:0005525">
    <property type="term" value="F:GTP binding"/>
    <property type="evidence" value="ECO:0007669"/>
    <property type="project" value="UniProtKB-UniRule"/>
</dbReference>
<feature type="binding site" evidence="6">
    <location>
        <begin position="201"/>
        <end position="208"/>
    </location>
    <ligand>
        <name>GTP</name>
        <dbReference type="ChEBI" id="CHEBI:37565"/>
    </ligand>
</feature>
<feature type="binding site" evidence="7">
    <location>
        <position position="208"/>
    </location>
    <ligand>
        <name>Mg(2+)</name>
        <dbReference type="ChEBI" id="CHEBI:18420"/>
    </ligand>
</feature>
<dbReference type="GO" id="GO:0003924">
    <property type="term" value="F:GTPase activity"/>
    <property type="evidence" value="ECO:0007669"/>
    <property type="project" value="UniProtKB-UniRule"/>
</dbReference>
<dbReference type="PANTHER" id="PTHR10229">
    <property type="entry name" value="GTP-BINDING PROTEIN HFLX"/>
    <property type="match status" value="1"/>
</dbReference>
<dbReference type="EMBL" id="JADIMF010000012">
    <property type="protein sequence ID" value="MBO8468299.1"/>
    <property type="molecule type" value="Genomic_DNA"/>
</dbReference>
<evidence type="ECO:0000256" key="6">
    <source>
        <dbReference type="PIRSR" id="PIRSR006809-1"/>
    </source>
</evidence>
<name>A0A9D9I967_9SPIO</name>
<comment type="caution">
    <text evidence="9">The sequence shown here is derived from an EMBL/GenBank/DDBJ whole genome shotgun (WGS) entry which is preliminary data.</text>
</comment>
<dbReference type="InterPro" id="IPR032305">
    <property type="entry name" value="GTP-bd_M"/>
</dbReference>
<protein>
    <recommendedName>
        <fullName evidence="5">GTPase HflX</fullName>
    </recommendedName>
    <alternativeName>
        <fullName evidence="5">GTP-binding protein HflX</fullName>
    </alternativeName>
</protein>
<keyword evidence="2 5" id="KW-0547">Nucleotide-binding</keyword>
<gene>
    <name evidence="5 9" type="primary">hflX</name>
    <name evidence="9" type="ORF">IAA72_00755</name>
</gene>
<dbReference type="HAMAP" id="MF_00900">
    <property type="entry name" value="GTPase_HflX"/>
    <property type="match status" value="1"/>
</dbReference>
<reference evidence="9" key="1">
    <citation type="submission" date="2020-10" db="EMBL/GenBank/DDBJ databases">
        <authorList>
            <person name="Gilroy R."/>
        </authorList>
    </citation>
    <scope>NUCLEOTIDE SEQUENCE</scope>
    <source>
        <strain evidence="9">14700</strain>
    </source>
</reference>
<keyword evidence="4 5" id="KW-0342">GTP-binding</keyword>
<evidence type="ECO:0000256" key="1">
    <source>
        <dbReference type="ARBA" id="ARBA00022723"/>
    </source>
</evidence>
<dbReference type="Pfam" id="PF16360">
    <property type="entry name" value="GTP-bdg_M"/>
    <property type="match status" value="1"/>
</dbReference>
<comment type="subcellular location">
    <subcellularLocation>
        <location evidence="5">Cytoplasm</location>
    </subcellularLocation>
    <text evidence="5">May associate with membranes.</text>
</comment>
<feature type="domain" description="Hflx-type G" evidence="8">
    <location>
        <begin position="195"/>
        <end position="361"/>
    </location>
</feature>
<keyword evidence="3 7" id="KW-0460">Magnesium</keyword>
<dbReference type="InterPro" id="IPR016496">
    <property type="entry name" value="GTPase_HflX"/>
</dbReference>
<keyword evidence="5" id="KW-0963">Cytoplasm</keyword>
<evidence type="ECO:0000313" key="9">
    <source>
        <dbReference type="EMBL" id="MBO8468299.1"/>
    </source>
</evidence>
<evidence type="ECO:0000256" key="3">
    <source>
        <dbReference type="ARBA" id="ARBA00022842"/>
    </source>
</evidence>
<feature type="binding site" evidence="6">
    <location>
        <begin position="226"/>
        <end position="230"/>
    </location>
    <ligand>
        <name>GTP</name>
        <dbReference type="ChEBI" id="CHEBI:37565"/>
    </ligand>
</feature>
<feature type="binding site" evidence="6">
    <location>
        <begin position="314"/>
        <end position="317"/>
    </location>
    <ligand>
        <name>GTP</name>
        <dbReference type="ChEBI" id="CHEBI:37565"/>
    </ligand>
</feature>
<proteinExistence type="inferred from homology"/>
<keyword evidence="1 7" id="KW-0479">Metal-binding</keyword>
<evidence type="ECO:0000256" key="2">
    <source>
        <dbReference type="ARBA" id="ARBA00022741"/>
    </source>
</evidence>
<dbReference type="AlphaFoldDB" id="A0A9D9I967"/>
<feature type="binding site" evidence="6">
    <location>
        <begin position="339"/>
        <end position="341"/>
    </location>
    <ligand>
        <name>GTP</name>
        <dbReference type="ChEBI" id="CHEBI:37565"/>
    </ligand>
</feature>
<dbReference type="GO" id="GO:0046872">
    <property type="term" value="F:metal ion binding"/>
    <property type="evidence" value="ECO:0007669"/>
    <property type="project" value="UniProtKB-KW"/>
</dbReference>
<accession>A0A9D9I967</accession>
<dbReference type="PIRSF" id="PIRSF006809">
    <property type="entry name" value="GTP-binding_hflX_prd"/>
    <property type="match status" value="1"/>
</dbReference>
<dbReference type="Gene3D" id="3.40.50.300">
    <property type="entry name" value="P-loop containing nucleotide triphosphate hydrolases"/>
    <property type="match status" value="1"/>
</dbReference>
<feature type="binding site" evidence="7">
    <location>
        <position position="228"/>
    </location>
    <ligand>
        <name>Mg(2+)</name>
        <dbReference type="ChEBI" id="CHEBI:18420"/>
    </ligand>
</feature>
<dbReference type="InterPro" id="IPR027417">
    <property type="entry name" value="P-loop_NTPase"/>
</dbReference>
<dbReference type="CDD" id="cd01878">
    <property type="entry name" value="HflX"/>
    <property type="match status" value="1"/>
</dbReference>
<dbReference type="Gene3D" id="3.40.50.11060">
    <property type="entry name" value="GTPase HflX, N-terminal domain"/>
    <property type="match status" value="1"/>
</dbReference>
<dbReference type="Pfam" id="PF13167">
    <property type="entry name" value="GTP-bdg_N"/>
    <property type="match status" value="1"/>
</dbReference>